<comment type="caution">
    <text evidence="2">The sequence shown here is derived from an EMBL/GenBank/DDBJ whole genome shotgun (WGS) entry which is preliminary data.</text>
</comment>
<dbReference type="Proteomes" id="UP000078348">
    <property type="component" value="Unassembled WGS sequence"/>
</dbReference>
<feature type="coiled-coil region" evidence="1">
    <location>
        <begin position="211"/>
        <end position="238"/>
    </location>
</feature>
<accession>A0A196SE71</accession>
<gene>
    <name evidence="2" type="ORF">AV274_3998</name>
</gene>
<evidence type="ECO:0000256" key="1">
    <source>
        <dbReference type="SAM" id="Coils"/>
    </source>
</evidence>
<organism evidence="2 3">
    <name type="scientific">Blastocystis sp. subtype 1 (strain ATCC 50177 / NandII)</name>
    <dbReference type="NCBI Taxonomy" id="478820"/>
    <lineage>
        <taxon>Eukaryota</taxon>
        <taxon>Sar</taxon>
        <taxon>Stramenopiles</taxon>
        <taxon>Bigyra</taxon>
        <taxon>Opalozoa</taxon>
        <taxon>Opalinata</taxon>
        <taxon>Blastocystidae</taxon>
        <taxon>Blastocystis</taxon>
    </lineage>
</organism>
<keyword evidence="3" id="KW-1185">Reference proteome</keyword>
<dbReference type="AlphaFoldDB" id="A0A196SE71"/>
<evidence type="ECO:0000313" key="2">
    <source>
        <dbReference type="EMBL" id="OAO14294.1"/>
    </source>
</evidence>
<keyword evidence="1" id="KW-0175">Coiled coil</keyword>
<protein>
    <submittedName>
        <fullName evidence="2">Uncharacterized protein</fullName>
    </submittedName>
</protein>
<evidence type="ECO:0000313" key="3">
    <source>
        <dbReference type="Proteomes" id="UP000078348"/>
    </source>
</evidence>
<sequence>MLYSDYNYEVYCERLAHYIYSKNPLEWETMRDAYMYFSQWFHEVLMPDYKPFSEDLLNAYFLHVMNDPNHILLYILGQDVFGISPISSGLLSECLVYFSEAMQYEVKQNDCHLFVPAEMVLELLDQIEARFNTELRLKLYRPTHPRHFGRHWIVKDIRLSETLEAEEVDMFAFVDVMANVAMQLHEDNQLLLLLHDDVVRMQMKEGQALLARRRSETRERLRRRAKEEEQEKVAARAKEQNDMQVIAFLLVGAVGVDEH</sequence>
<proteinExistence type="predicted"/>
<dbReference type="EMBL" id="LXWW01000264">
    <property type="protein sequence ID" value="OAO14294.1"/>
    <property type="molecule type" value="Genomic_DNA"/>
</dbReference>
<name>A0A196SE71_BLAHN</name>
<reference evidence="2 3" key="1">
    <citation type="submission" date="2016-05" db="EMBL/GenBank/DDBJ databases">
        <title>Nuclear genome of Blastocystis sp. subtype 1 NandII.</title>
        <authorList>
            <person name="Gentekaki E."/>
            <person name="Curtis B."/>
            <person name="Stairs C."/>
            <person name="Eme L."/>
            <person name="Herman E."/>
            <person name="Klimes V."/>
            <person name="Arias M.C."/>
            <person name="Elias M."/>
            <person name="Hilliou F."/>
            <person name="Klute M."/>
            <person name="Malik S.-B."/>
            <person name="Pightling A."/>
            <person name="Rachubinski R."/>
            <person name="Salas D."/>
            <person name="Schlacht A."/>
            <person name="Suga H."/>
            <person name="Archibald J."/>
            <person name="Ball S.G."/>
            <person name="Clark G."/>
            <person name="Dacks J."/>
            <person name="Van Der Giezen M."/>
            <person name="Tsaousis A."/>
            <person name="Roger A."/>
        </authorList>
    </citation>
    <scope>NUCLEOTIDE SEQUENCE [LARGE SCALE GENOMIC DNA]</scope>
    <source>
        <strain evidence="3">ATCC 50177 / NandII</strain>
    </source>
</reference>